<dbReference type="EMBL" id="CP026604">
    <property type="protein sequence ID" value="AWB66821.1"/>
    <property type="molecule type" value="Genomic_DNA"/>
</dbReference>
<dbReference type="Proteomes" id="UP000244441">
    <property type="component" value="Chromosome"/>
</dbReference>
<feature type="region of interest" description="Disordered" evidence="1">
    <location>
        <begin position="1"/>
        <end position="21"/>
    </location>
</feature>
<evidence type="ECO:0000313" key="2">
    <source>
        <dbReference type="EMBL" id="AWB66821.1"/>
    </source>
</evidence>
<reference evidence="2 3" key="1">
    <citation type="submission" date="2018-01" db="EMBL/GenBank/DDBJ databases">
        <title>Genome sequence of a Cantenovulum-like bacteria.</title>
        <authorList>
            <person name="Tan W.R."/>
            <person name="Lau N.-S."/>
            <person name="Go F."/>
            <person name="Amirul A.-A.A."/>
        </authorList>
    </citation>
    <scope>NUCLEOTIDE SEQUENCE [LARGE SCALE GENOMIC DNA]</scope>
    <source>
        <strain evidence="2 3">CCB-QB4</strain>
    </source>
</reference>
<evidence type="ECO:0000256" key="1">
    <source>
        <dbReference type="SAM" id="MobiDB-lite"/>
    </source>
</evidence>
<proteinExistence type="predicted"/>
<feature type="compositionally biased region" description="Polar residues" evidence="1">
    <location>
        <begin position="1"/>
        <end position="11"/>
    </location>
</feature>
<protein>
    <submittedName>
        <fullName evidence="2">Uncharacterized protein</fullName>
    </submittedName>
</protein>
<dbReference type="KEGG" id="cate:C2869_10435"/>
<keyword evidence="3" id="KW-1185">Reference proteome</keyword>
<evidence type="ECO:0000313" key="3">
    <source>
        <dbReference type="Proteomes" id="UP000244441"/>
    </source>
</evidence>
<organism evidence="2 3">
    <name type="scientific">Saccharobesus litoralis</name>
    <dbReference type="NCBI Taxonomy" id="2172099"/>
    <lineage>
        <taxon>Bacteria</taxon>
        <taxon>Pseudomonadati</taxon>
        <taxon>Pseudomonadota</taxon>
        <taxon>Gammaproteobacteria</taxon>
        <taxon>Alteromonadales</taxon>
        <taxon>Alteromonadaceae</taxon>
        <taxon>Saccharobesus</taxon>
    </lineage>
</organism>
<accession>A0A2S0VRI2</accession>
<feature type="compositionally biased region" description="Low complexity" evidence="1">
    <location>
        <begin position="12"/>
        <end position="21"/>
    </location>
</feature>
<sequence length="192" mass="20541">MSETPANTNSPQQTATTQTTAEQAVNSMPEFIVIWANYGSVNKSVDVTCIVQALVTELLAKGEPVKFKVSNDHMGCNPDKAVNKSFAIQFNYQGQNYSLAAMEGEEVDLSLVAPTINVLGAVYGCSKGCFDVTAKVSALLDSVGPTRIFADNATFGDPCKGVKKSFSVRYAIGETIYTRTCKEDESVELAAS</sequence>
<dbReference type="AlphaFoldDB" id="A0A2S0VRI2"/>
<name>A0A2S0VRI2_9ALTE</name>
<gene>
    <name evidence="2" type="ORF">C2869_10435</name>
</gene>